<dbReference type="VEuPathDB" id="FungiDB:ASPVEDRAFT_718369"/>
<accession>A0A1L9PNT6</accession>
<protein>
    <submittedName>
        <fullName evidence="2">Uncharacterized protein</fullName>
    </submittedName>
</protein>
<dbReference type="Proteomes" id="UP000184073">
    <property type="component" value="Unassembled WGS sequence"/>
</dbReference>
<reference evidence="3" key="1">
    <citation type="journal article" date="2017" name="Genome Biol.">
        <title>Comparative genomics reveals high biological diversity and specific adaptations in the industrially and medically important fungal genus Aspergillus.</title>
        <authorList>
            <person name="de Vries R.P."/>
            <person name="Riley R."/>
            <person name="Wiebenga A."/>
            <person name="Aguilar-Osorio G."/>
            <person name="Amillis S."/>
            <person name="Uchima C.A."/>
            <person name="Anderluh G."/>
            <person name="Asadollahi M."/>
            <person name="Askin M."/>
            <person name="Barry K."/>
            <person name="Battaglia E."/>
            <person name="Bayram O."/>
            <person name="Benocci T."/>
            <person name="Braus-Stromeyer S.A."/>
            <person name="Caldana C."/>
            <person name="Canovas D."/>
            <person name="Cerqueira G.C."/>
            <person name="Chen F."/>
            <person name="Chen W."/>
            <person name="Choi C."/>
            <person name="Clum A."/>
            <person name="Dos Santos R.A."/>
            <person name="Damasio A.R."/>
            <person name="Diallinas G."/>
            <person name="Emri T."/>
            <person name="Fekete E."/>
            <person name="Flipphi M."/>
            <person name="Freyberg S."/>
            <person name="Gallo A."/>
            <person name="Gournas C."/>
            <person name="Habgood R."/>
            <person name="Hainaut M."/>
            <person name="Harispe M.L."/>
            <person name="Henrissat B."/>
            <person name="Hilden K.S."/>
            <person name="Hope R."/>
            <person name="Hossain A."/>
            <person name="Karabika E."/>
            <person name="Karaffa L."/>
            <person name="Karanyi Z."/>
            <person name="Krasevec N."/>
            <person name="Kuo A."/>
            <person name="Kusch H."/>
            <person name="LaButti K."/>
            <person name="Lagendijk E.L."/>
            <person name="Lapidus A."/>
            <person name="Levasseur A."/>
            <person name="Lindquist E."/>
            <person name="Lipzen A."/>
            <person name="Logrieco A.F."/>
            <person name="MacCabe A."/>
            <person name="Maekelae M.R."/>
            <person name="Malavazi I."/>
            <person name="Melin P."/>
            <person name="Meyer V."/>
            <person name="Mielnichuk N."/>
            <person name="Miskei M."/>
            <person name="Molnar A.P."/>
            <person name="Mule G."/>
            <person name="Ngan C.Y."/>
            <person name="Orejas M."/>
            <person name="Orosz E."/>
            <person name="Ouedraogo J.P."/>
            <person name="Overkamp K.M."/>
            <person name="Park H.-S."/>
            <person name="Perrone G."/>
            <person name="Piumi F."/>
            <person name="Punt P.J."/>
            <person name="Ram A.F."/>
            <person name="Ramon A."/>
            <person name="Rauscher S."/>
            <person name="Record E."/>
            <person name="Riano-Pachon D.M."/>
            <person name="Robert V."/>
            <person name="Roehrig J."/>
            <person name="Ruller R."/>
            <person name="Salamov A."/>
            <person name="Salih N.S."/>
            <person name="Samson R.A."/>
            <person name="Sandor E."/>
            <person name="Sanguinetti M."/>
            <person name="Schuetze T."/>
            <person name="Sepcic K."/>
            <person name="Shelest E."/>
            <person name="Sherlock G."/>
            <person name="Sophianopoulou V."/>
            <person name="Squina F.M."/>
            <person name="Sun H."/>
            <person name="Susca A."/>
            <person name="Todd R.B."/>
            <person name="Tsang A."/>
            <person name="Unkles S.E."/>
            <person name="van de Wiele N."/>
            <person name="van Rossen-Uffink D."/>
            <person name="Oliveira J.V."/>
            <person name="Vesth T.C."/>
            <person name="Visser J."/>
            <person name="Yu J.-H."/>
            <person name="Zhou M."/>
            <person name="Andersen M.R."/>
            <person name="Archer D.B."/>
            <person name="Baker S.E."/>
            <person name="Benoit I."/>
            <person name="Brakhage A.A."/>
            <person name="Braus G.H."/>
            <person name="Fischer R."/>
            <person name="Frisvad J.C."/>
            <person name="Goldman G.H."/>
            <person name="Houbraken J."/>
            <person name="Oakley B."/>
            <person name="Pocsi I."/>
            <person name="Scazzocchio C."/>
            <person name="Seiboth B."/>
            <person name="vanKuyk P.A."/>
            <person name="Wortman J."/>
            <person name="Dyer P.S."/>
            <person name="Grigoriev I.V."/>
        </authorList>
    </citation>
    <scope>NUCLEOTIDE SEQUENCE [LARGE SCALE GENOMIC DNA]</scope>
    <source>
        <strain evidence="3">CBS 583.65</strain>
    </source>
</reference>
<dbReference type="GeneID" id="63731648"/>
<evidence type="ECO:0000313" key="2">
    <source>
        <dbReference type="EMBL" id="OJJ03207.1"/>
    </source>
</evidence>
<dbReference type="RefSeq" id="XP_040668969.1">
    <property type="nucleotide sequence ID" value="XM_040816137.1"/>
</dbReference>
<feature type="transmembrane region" description="Helical" evidence="1">
    <location>
        <begin position="102"/>
        <end position="122"/>
    </location>
</feature>
<evidence type="ECO:0000256" key="1">
    <source>
        <dbReference type="SAM" id="Phobius"/>
    </source>
</evidence>
<sequence length="160" mass="18287">MLTRSWPGSFRRDFRVTPVQQTADHAIQIRTVPGDTLHLFQLLPARVTLGGSLLHNNPQSFWYLGIHRGHSFSVSDKLGPESLKTFNPIRALILDLTLQLRMTWIIFLDLLLLIHCGKWWWLVIDLRAAAVFDNITTECVGLIKISWIPLLKVSVAQCTF</sequence>
<keyword evidence="1" id="KW-0472">Membrane</keyword>
<dbReference type="AlphaFoldDB" id="A0A1L9PNT6"/>
<proteinExistence type="predicted"/>
<keyword evidence="1" id="KW-0812">Transmembrane</keyword>
<name>A0A1L9PNT6_ASPVE</name>
<keyword evidence="1" id="KW-1133">Transmembrane helix</keyword>
<organism evidence="2 3">
    <name type="scientific">Aspergillus versicolor CBS 583.65</name>
    <dbReference type="NCBI Taxonomy" id="1036611"/>
    <lineage>
        <taxon>Eukaryota</taxon>
        <taxon>Fungi</taxon>
        <taxon>Dikarya</taxon>
        <taxon>Ascomycota</taxon>
        <taxon>Pezizomycotina</taxon>
        <taxon>Eurotiomycetes</taxon>
        <taxon>Eurotiomycetidae</taxon>
        <taxon>Eurotiales</taxon>
        <taxon>Aspergillaceae</taxon>
        <taxon>Aspergillus</taxon>
        <taxon>Aspergillus subgen. Nidulantes</taxon>
    </lineage>
</organism>
<keyword evidence="3" id="KW-1185">Reference proteome</keyword>
<gene>
    <name evidence="2" type="ORF">ASPVEDRAFT_718369</name>
</gene>
<dbReference type="EMBL" id="KV878130">
    <property type="protein sequence ID" value="OJJ03207.1"/>
    <property type="molecule type" value="Genomic_DNA"/>
</dbReference>
<evidence type="ECO:0000313" key="3">
    <source>
        <dbReference type="Proteomes" id="UP000184073"/>
    </source>
</evidence>